<dbReference type="Proteomes" id="UP000009183">
    <property type="component" value="Chromosome 18"/>
</dbReference>
<keyword evidence="2" id="KW-1185">Reference proteome</keyword>
<gene>
    <name evidence="1" type="ordered locus">VIT_18s0001g15180</name>
</gene>
<dbReference type="EMBL" id="FN595227">
    <property type="protein sequence ID" value="CCB46088.1"/>
    <property type="molecule type" value="Genomic_DNA"/>
</dbReference>
<dbReference type="HOGENOM" id="CLU_3208686_0_0_1"/>
<name>F6GZV1_VITVI</name>
<dbReference type="PaxDb" id="29760-VIT_18s0001g15180.t01"/>
<evidence type="ECO:0000313" key="2">
    <source>
        <dbReference type="Proteomes" id="UP000009183"/>
    </source>
</evidence>
<evidence type="ECO:0000313" key="1">
    <source>
        <dbReference type="EMBL" id="CCB46088.1"/>
    </source>
</evidence>
<dbReference type="AlphaFoldDB" id="F6GZV1"/>
<dbReference type="InParanoid" id="F6GZV1"/>
<reference evidence="2" key="1">
    <citation type="journal article" date="2007" name="Nature">
        <title>The grapevine genome sequence suggests ancestral hexaploidization in major angiosperm phyla.</title>
        <authorList>
            <consortium name="The French-Italian Public Consortium for Grapevine Genome Characterization."/>
            <person name="Jaillon O."/>
            <person name="Aury J.-M."/>
            <person name="Noel B."/>
            <person name="Policriti A."/>
            <person name="Clepet C."/>
            <person name="Casagrande A."/>
            <person name="Choisne N."/>
            <person name="Aubourg S."/>
            <person name="Vitulo N."/>
            <person name="Jubin C."/>
            <person name="Vezzi A."/>
            <person name="Legeai F."/>
            <person name="Hugueney P."/>
            <person name="Dasilva C."/>
            <person name="Horner D."/>
            <person name="Mica E."/>
            <person name="Jublot D."/>
            <person name="Poulain J."/>
            <person name="Bruyere C."/>
            <person name="Billault A."/>
            <person name="Segurens B."/>
            <person name="Gouyvenoux M."/>
            <person name="Ugarte E."/>
            <person name="Cattonaro F."/>
            <person name="Anthouard V."/>
            <person name="Vico V."/>
            <person name="Del Fabbro C."/>
            <person name="Alaux M."/>
            <person name="Di Gaspero G."/>
            <person name="Dumas V."/>
            <person name="Felice N."/>
            <person name="Paillard S."/>
            <person name="Juman I."/>
            <person name="Moroldo M."/>
            <person name="Scalabrin S."/>
            <person name="Canaguier A."/>
            <person name="Le Clainche I."/>
            <person name="Malacrida G."/>
            <person name="Durand E."/>
            <person name="Pesole G."/>
            <person name="Laucou V."/>
            <person name="Chatelet P."/>
            <person name="Merdinoglu D."/>
            <person name="Delledonne M."/>
            <person name="Pezzotti M."/>
            <person name="Lecharny A."/>
            <person name="Scarpelli C."/>
            <person name="Artiguenave F."/>
            <person name="Pe M.E."/>
            <person name="Valle G."/>
            <person name="Morgante M."/>
            <person name="Caboche M."/>
            <person name="Adam-Blondon A.-F."/>
            <person name="Weissenbach J."/>
            <person name="Quetier F."/>
            <person name="Wincker P."/>
        </authorList>
    </citation>
    <scope>NUCLEOTIDE SEQUENCE [LARGE SCALE GENOMIC DNA]</scope>
    <source>
        <strain evidence="2">cv. Pinot noir / PN40024</strain>
    </source>
</reference>
<protein>
    <submittedName>
        <fullName evidence="1">Uncharacterized protein</fullName>
    </submittedName>
</protein>
<sequence length="45" mass="5306">MEKRRKWAEGGLDGTIRKVMNDKLMGRKGRYEGFVWSQVNSSKFK</sequence>
<organism evidence="1 2">
    <name type="scientific">Vitis vinifera</name>
    <name type="common">Grape</name>
    <dbReference type="NCBI Taxonomy" id="29760"/>
    <lineage>
        <taxon>Eukaryota</taxon>
        <taxon>Viridiplantae</taxon>
        <taxon>Streptophyta</taxon>
        <taxon>Embryophyta</taxon>
        <taxon>Tracheophyta</taxon>
        <taxon>Spermatophyta</taxon>
        <taxon>Magnoliopsida</taxon>
        <taxon>eudicotyledons</taxon>
        <taxon>Gunneridae</taxon>
        <taxon>Pentapetalae</taxon>
        <taxon>rosids</taxon>
        <taxon>Vitales</taxon>
        <taxon>Vitaceae</taxon>
        <taxon>Viteae</taxon>
        <taxon>Vitis</taxon>
    </lineage>
</organism>
<proteinExistence type="predicted"/>
<accession>F6GZV1</accession>